<proteinExistence type="predicted"/>
<organism evidence="1 2">
    <name type="scientific">Helicobacter pylori NQ4044</name>
    <dbReference type="NCBI Taxonomy" id="992028"/>
    <lineage>
        <taxon>Bacteria</taxon>
        <taxon>Pseudomonadati</taxon>
        <taxon>Campylobacterota</taxon>
        <taxon>Epsilonproteobacteria</taxon>
        <taxon>Campylobacterales</taxon>
        <taxon>Helicobacteraceae</taxon>
        <taxon>Helicobacter</taxon>
    </lineage>
</organism>
<evidence type="ECO:0000313" key="2">
    <source>
        <dbReference type="Proteomes" id="UP000003026"/>
    </source>
</evidence>
<dbReference type="AlphaFoldDB" id="I9QTE0"/>
<accession>I9QTE0</accession>
<gene>
    <name evidence="1" type="ORF">HPNQ4044_0920</name>
</gene>
<dbReference type="PATRIC" id="fig|992028.3.peg.898"/>
<comment type="caution">
    <text evidence="1">The sequence shown here is derived from an EMBL/GenBank/DDBJ whole genome shotgun (WGS) entry which is preliminary data.</text>
</comment>
<reference evidence="1 2" key="1">
    <citation type="submission" date="2012-04" db="EMBL/GenBank/DDBJ databases">
        <title>Genome sequence of Helicobacter pylori NQ4044.</title>
        <authorList>
            <person name="Blanchard T.G."/>
            <person name="Czinn S.J."/>
            <person name="McCracken C."/>
            <person name="Abolude K."/>
            <person name="Maroo A."/>
            <person name="Santana-Cruz I."/>
            <person name="Tallon L.J."/>
            <person name="Ficke F.W.F."/>
        </authorList>
    </citation>
    <scope>NUCLEOTIDE SEQUENCE [LARGE SCALE GENOMIC DNA]</scope>
    <source>
        <strain evidence="1 2">NQ4044</strain>
    </source>
</reference>
<dbReference type="EMBL" id="AKNW01000006">
    <property type="protein sequence ID" value="EJB36314.1"/>
    <property type="molecule type" value="Genomic_DNA"/>
</dbReference>
<dbReference type="Proteomes" id="UP000003026">
    <property type="component" value="Unassembled WGS sequence"/>
</dbReference>
<protein>
    <submittedName>
        <fullName evidence="1">Uncharacterized protein</fullName>
    </submittedName>
</protein>
<sequence length="374" mass="43188">MAIRFDHNNNSEEWQMLFNKINNGSPFGVIKEVFFYDYFPNNPNNSPKLKQFLEYKCHFIGFVEIFIEPNEILFFIYENEPNATFNLKNYLLVLAKIHCNPTAICYCENKQDAQNTDTKEIKFLSAKSHDFGKELDSISVELSNPNTFIQSLLKLGSFLHGKTIKFLDNLTNYPPVTLAPWATPTIPMKTTVEIEEHRKNTTFDQNYHPFNYRQSSARNIKIDEVANDLKSGKIVGTKIISDALLSANYCFMDDENLKDLKKLLSQDQINLSNIIVSTINQAENVNGINLTSAIIDKIEYHFRDNTFHFIFNVSNSFLSGKSRLTIEVPRMALENIKLPNMKEIYVNKWYIDIFINILIQSINNGSYIIEGIKL</sequence>
<evidence type="ECO:0000313" key="1">
    <source>
        <dbReference type="EMBL" id="EJB36314.1"/>
    </source>
</evidence>
<name>I9QTE0_HELPX</name>
<dbReference type="RefSeq" id="WP_001007656.1">
    <property type="nucleotide sequence ID" value="NZ_AKNW01000006.1"/>
</dbReference>